<keyword evidence="3" id="KW-1185">Reference proteome</keyword>
<gene>
    <name evidence="2" type="ORF">chiPu_0002040</name>
</gene>
<feature type="region of interest" description="Disordered" evidence="1">
    <location>
        <begin position="74"/>
        <end position="103"/>
    </location>
</feature>
<proteinExistence type="predicted"/>
<protein>
    <submittedName>
        <fullName evidence="2">Uncharacterized protein</fullName>
    </submittedName>
</protein>
<sequence length="103" mass="11910">MRAADKLRSGSALHCRLGNNGGRRNTNGFGAYQWLYTERVSEENAREREDEVGRKQRDWSRSLKIHVAGWVMGEYHPSDHPVTEQHGQRHEWTPTHEETQGKG</sequence>
<evidence type="ECO:0000313" key="2">
    <source>
        <dbReference type="EMBL" id="GCC23642.1"/>
    </source>
</evidence>
<comment type="caution">
    <text evidence="2">The sequence shown here is derived from an EMBL/GenBank/DDBJ whole genome shotgun (WGS) entry which is preliminary data.</text>
</comment>
<evidence type="ECO:0000313" key="3">
    <source>
        <dbReference type="Proteomes" id="UP000287033"/>
    </source>
</evidence>
<dbReference type="AlphaFoldDB" id="A0A401RZR8"/>
<name>A0A401RZR8_CHIPU</name>
<reference evidence="2 3" key="1">
    <citation type="journal article" date="2018" name="Nat. Ecol. Evol.">
        <title>Shark genomes provide insights into elasmobranch evolution and the origin of vertebrates.</title>
        <authorList>
            <person name="Hara Y"/>
            <person name="Yamaguchi K"/>
            <person name="Onimaru K"/>
            <person name="Kadota M"/>
            <person name="Koyanagi M"/>
            <person name="Keeley SD"/>
            <person name="Tatsumi K"/>
            <person name="Tanaka K"/>
            <person name="Motone F"/>
            <person name="Kageyama Y"/>
            <person name="Nozu R"/>
            <person name="Adachi N"/>
            <person name="Nishimura O"/>
            <person name="Nakagawa R"/>
            <person name="Tanegashima C"/>
            <person name="Kiyatake I"/>
            <person name="Matsumoto R"/>
            <person name="Murakumo K"/>
            <person name="Nishida K"/>
            <person name="Terakita A"/>
            <person name="Kuratani S"/>
            <person name="Sato K"/>
            <person name="Hyodo S Kuraku.S."/>
        </authorList>
    </citation>
    <scope>NUCLEOTIDE SEQUENCE [LARGE SCALE GENOMIC DNA]</scope>
</reference>
<organism evidence="2 3">
    <name type="scientific">Chiloscyllium punctatum</name>
    <name type="common">Brownbanded bambooshark</name>
    <name type="synonym">Hemiscyllium punctatum</name>
    <dbReference type="NCBI Taxonomy" id="137246"/>
    <lineage>
        <taxon>Eukaryota</taxon>
        <taxon>Metazoa</taxon>
        <taxon>Chordata</taxon>
        <taxon>Craniata</taxon>
        <taxon>Vertebrata</taxon>
        <taxon>Chondrichthyes</taxon>
        <taxon>Elasmobranchii</taxon>
        <taxon>Galeomorphii</taxon>
        <taxon>Galeoidea</taxon>
        <taxon>Orectolobiformes</taxon>
        <taxon>Hemiscylliidae</taxon>
        <taxon>Chiloscyllium</taxon>
    </lineage>
</organism>
<dbReference type="Proteomes" id="UP000287033">
    <property type="component" value="Unassembled WGS sequence"/>
</dbReference>
<evidence type="ECO:0000256" key="1">
    <source>
        <dbReference type="SAM" id="MobiDB-lite"/>
    </source>
</evidence>
<accession>A0A401RZR8</accession>
<feature type="compositionally biased region" description="Basic and acidic residues" evidence="1">
    <location>
        <begin position="76"/>
        <end position="103"/>
    </location>
</feature>
<dbReference type="EMBL" id="BEZZ01000035">
    <property type="protein sequence ID" value="GCC23642.1"/>
    <property type="molecule type" value="Genomic_DNA"/>
</dbReference>